<name>A0ABP9SA80_9ACTN</name>
<comment type="similarity">
    <text evidence="3">Belongs to the acetyltransferase family. RimJ subfamily.</text>
</comment>
<keyword evidence="6" id="KW-1185">Reference proteome</keyword>
<evidence type="ECO:0000256" key="3">
    <source>
        <dbReference type="ARBA" id="ARBA00038502"/>
    </source>
</evidence>
<evidence type="ECO:0000313" key="5">
    <source>
        <dbReference type="EMBL" id="GAA5192334.1"/>
    </source>
</evidence>
<dbReference type="PROSITE" id="PS51186">
    <property type="entry name" value="GNAT"/>
    <property type="match status" value="1"/>
</dbReference>
<sequence length="178" mass="19921">MVSTRLVTLEDVPAVAELFHANREFLLPFEPTRPDEYFSAQGQEAVIRASLERYAAGITVPHVILVDDRIVGRINLNDIVRGPFLNAHLGYWVGRADNGRGVATAAVRHLARVAFEEQGLHRIQAGTLRHNVGSQTVLQRNGFVRFGVAEKYLKIAGKWQDHVLFQLLADEESRSDPQ</sequence>
<dbReference type="InterPro" id="IPR000182">
    <property type="entry name" value="GNAT_dom"/>
</dbReference>
<dbReference type="Gene3D" id="3.40.630.30">
    <property type="match status" value="1"/>
</dbReference>
<dbReference type="PANTHER" id="PTHR43792">
    <property type="entry name" value="GNAT FAMILY, PUTATIVE (AFU_ORTHOLOGUE AFUA_3G00765)-RELATED-RELATED"/>
    <property type="match status" value="1"/>
</dbReference>
<evidence type="ECO:0000259" key="4">
    <source>
        <dbReference type="PROSITE" id="PS51186"/>
    </source>
</evidence>
<dbReference type="EMBL" id="BAABJQ010000017">
    <property type="protein sequence ID" value="GAA5192334.1"/>
    <property type="molecule type" value="Genomic_DNA"/>
</dbReference>
<feature type="domain" description="N-acetyltransferase" evidence="4">
    <location>
        <begin position="2"/>
        <end position="170"/>
    </location>
</feature>
<reference evidence="6" key="1">
    <citation type="journal article" date="2019" name="Int. J. Syst. Evol. Microbiol.">
        <title>The Global Catalogue of Microorganisms (GCM) 10K type strain sequencing project: providing services to taxonomists for standard genome sequencing and annotation.</title>
        <authorList>
            <consortium name="The Broad Institute Genomics Platform"/>
            <consortium name="The Broad Institute Genome Sequencing Center for Infectious Disease"/>
            <person name="Wu L."/>
            <person name="Ma J."/>
        </authorList>
    </citation>
    <scope>NUCLEOTIDE SEQUENCE [LARGE SCALE GENOMIC DNA]</scope>
    <source>
        <strain evidence="6">JCM 18304</strain>
    </source>
</reference>
<dbReference type="RefSeq" id="WP_345634005.1">
    <property type="nucleotide sequence ID" value="NZ_BAABJQ010000017.1"/>
</dbReference>
<dbReference type="InterPro" id="IPR051531">
    <property type="entry name" value="N-acetyltransferase"/>
</dbReference>
<evidence type="ECO:0000256" key="2">
    <source>
        <dbReference type="ARBA" id="ARBA00023315"/>
    </source>
</evidence>
<keyword evidence="1" id="KW-0808">Transferase</keyword>
<dbReference type="SUPFAM" id="SSF55729">
    <property type="entry name" value="Acyl-CoA N-acyltransferases (Nat)"/>
    <property type="match status" value="1"/>
</dbReference>
<organism evidence="5 6">
    <name type="scientific">Rugosimonospora acidiphila</name>
    <dbReference type="NCBI Taxonomy" id="556531"/>
    <lineage>
        <taxon>Bacteria</taxon>
        <taxon>Bacillati</taxon>
        <taxon>Actinomycetota</taxon>
        <taxon>Actinomycetes</taxon>
        <taxon>Micromonosporales</taxon>
        <taxon>Micromonosporaceae</taxon>
        <taxon>Rugosimonospora</taxon>
    </lineage>
</organism>
<protein>
    <submittedName>
        <fullName evidence="5">GNAT family protein</fullName>
    </submittedName>
</protein>
<comment type="caution">
    <text evidence="5">The sequence shown here is derived from an EMBL/GenBank/DDBJ whole genome shotgun (WGS) entry which is preliminary data.</text>
</comment>
<accession>A0ABP9SA80</accession>
<dbReference type="Proteomes" id="UP001501570">
    <property type="component" value="Unassembled WGS sequence"/>
</dbReference>
<dbReference type="Pfam" id="PF13302">
    <property type="entry name" value="Acetyltransf_3"/>
    <property type="match status" value="1"/>
</dbReference>
<dbReference type="InterPro" id="IPR016181">
    <property type="entry name" value="Acyl_CoA_acyltransferase"/>
</dbReference>
<dbReference type="PANTHER" id="PTHR43792:SF8">
    <property type="entry name" value="[RIBOSOMAL PROTEIN US5]-ALANINE N-ACETYLTRANSFERASE"/>
    <property type="match status" value="1"/>
</dbReference>
<evidence type="ECO:0000313" key="6">
    <source>
        <dbReference type="Proteomes" id="UP001501570"/>
    </source>
</evidence>
<gene>
    <name evidence="5" type="ORF">GCM10023322_51720</name>
</gene>
<keyword evidence="2" id="KW-0012">Acyltransferase</keyword>
<proteinExistence type="inferred from homology"/>
<evidence type="ECO:0000256" key="1">
    <source>
        <dbReference type="ARBA" id="ARBA00022679"/>
    </source>
</evidence>